<dbReference type="OrthoDB" id="7999639at2"/>
<dbReference type="KEGG" id="mrd:Mrad2831_5711"/>
<dbReference type="AlphaFoldDB" id="B1M2K8"/>
<dbReference type="RefSeq" id="WP_012322593.1">
    <property type="nucleotide sequence ID" value="NC_010505.1"/>
</dbReference>
<sequence length="133" mass="14710">MPKFYFHLRGPDGLDHDDEGLDLASVEAAYLEAFKAVPGMGSDLASTAKNPIRYGFEITDAHGTVLMAVPFAEVLDRGQKRTKQPAKLQLHKGRAEMRRTAGLIVELREAHAKLNVTLAETQRLLDIAKRTGR</sequence>
<reference evidence="2 3" key="1">
    <citation type="submission" date="2008-03" db="EMBL/GenBank/DDBJ databases">
        <title>Complete sequence of chromosome of Methylobacterium radiotolerans JCM 2831.</title>
        <authorList>
            <consortium name="US DOE Joint Genome Institute"/>
            <person name="Copeland A."/>
            <person name="Lucas S."/>
            <person name="Lapidus A."/>
            <person name="Glavina del Rio T."/>
            <person name="Dalin E."/>
            <person name="Tice H."/>
            <person name="Bruce D."/>
            <person name="Goodwin L."/>
            <person name="Pitluck S."/>
            <person name="Kiss H."/>
            <person name="Brettin T."/>
            <person name="Detter J.C."/>
            <person name="Han C."/>
            <person name="Kuske C.R."/>
            <person name="Schmutz J."/>
            <person name="Larimer F."/>
            <person name="Land M."/>
            <person name="Hauser L."/>
            <person name="Kyrpides N."/>
            <person name="Mikhailova N."/>
            <person name="Marx C.J."/>
            <person name="Richardson P."/>
        </authorList>
    </citation>
    <scope>NUCLEOTIDE SEQUENCE [LARGE SCALE GENOMIC DNA]</scope>
    <source>
        <strain evidence="3">ATCC 27329 / DSM 1819 / JCM 2831 / NBRC 15690 / NCIMB 10815 / 0-1</strain>
    </source>
</reference>
<accession>B1M2K8</accession>
<gene>
    <name evidence="2" type="ordered locus">Mrad2831_5711</name>
</gene>
<dbReference type="Proteomes" id="UP000006589">
    <property type="component" value="Chromosome"/>
</dbReference>
<evidence type="ECO:0000259" key="1">
    <source>
        <dbReference type="Pfam" id="PF21834"/>
    </source>
</evidence>
<dbReference type="InterPro" id="IPR054189">
    <property type="entry name" value="DUF6894"/>
</dbReference>
<proteinExistence type="predicted"/>
<dbReference type="EMBL" id="CP001001">
    <property type="protein sequence ID" value="ACB27656.1"/>
    <property type="molecule type" value="Genomic_DNA"/>
</dbReference>
<protein>
    <recommendedName>
        <fullName evidence="1">DUF6894 domain-containing protein</fullName>
    </recommendedName>
</protein>
<feature type="domain" description="DUF6894" evidence="1">
    <location>
        <begin position="4"/>
        <end position="72"/>
    </location>
</feature>
<evidence type="ECO:0000313" key="3">
    <source>
        <dbReference type="Proteomes" id="UP000006589"/>
    </source>
</evidence>
<dbReference type="eggNOG" id="ENOG502ZPH8">
    <property type="taxonomic scope" value="Bacteria"/>
</dbReference>
<evidence type="ECO:0000313" key="2">
    <source>
        <dbReference type="EMBL" id="ACB27656.1"/>
    </source>
</evidence>
<organism evidence="2 3">
    <name type="scientific">Methylobacterium radiotolerans (strain ATCC 27329 / DSM 1819 / JCM 2831 / NBRC 15690 / NCIMB 10815 / 0-1)</name>
    <dbReference type="NCBI Taxonomy" id="426355"/>
    <lineage>
        <taxon>Bacteria</taxon>
        <taxon>Pseudomonadati</taxon>
        <taxon>Pseudomonadota</taxon>
        <taxon>Alphaproteobacteria</taxon>
        <taxon>Hyphomicrobiales</taxon>
        <taxon>Methylobacteriaceae</taxon>
        <taxon>Methylobacterium</taxon>
    </lineage>
</organism>
<name>B1M2K8_METRJ</name>
<dbReference type="Pfam" id="PF21834">
    <property type="entry name" value="DUF6894"/>
    <property type="match status" value="1"/>
</dbReference>
<dbReference type="HOGENOM" id="CLU_1904290_0_0_5"/>
<dbReference type="STRING" id="426355.Mrad2831_5711"/>
<dbReference type="GeneID" id="31780966"/>